<feature type="binding site" evidence="1">
    <location>
        <position position="137"/>
    </location>
    <ligand>
        <name>Mg(2+)</name>
        <dbReference type="ChEBI" id="CHEBI:18420"/>
    </ligand>
</feature>
<dbReference type="NCBIfam" id="NF011159">
    <property type="entry name" value="PRK14562.1-4"/>
    <property type="match status" value="1"/>
</dbReference>
<dbReference type="Gene3D" id="1.20.58.2140">
    <property type="match status" value="1"/>
</dbReference>
<sequence length="216" mass="25783">MEKDLKNLENLKNSNNFENQEELVNFFENKDLKREKILKLSREIVRNCGIIIRKIQKDEEVSFDELTTDLNNLHAHTTEFPEFKKYLGTPQQEYVEAKAYHLITTYKKIPTYAELKEECVTLSKESYILGLCDTIGELRRKVLDCISKDNKDDAEFYNETMEILYDFIMKFDYYHVIDNLRRKQDVSRSLVEKTNGDFVNFIENLKLRNELKKLQK</sequence>
<feature type="binding site" evidence="1">
    <location>
        <position position="96"/>
    </location>
    <ligand>
        <name>Mg(2+)</name>
        <dbReference type="ChEBI" id="CHEBI:18420"/>
    </ligand>
</feature>
<dbReference type="GO" id="GO:0046872">
    <property type="term" value="F:metal ion binding"/>
    <property type="evidence" value="ECO:0007669"/>
    <property type="project" value="UniProtKB-KW"/>
</dbReference>
<dbReference type="Pfam" id="PF01997">
    <property type="entry name" value="Translin"/>
    <property type="match status" value="1"/>
</dbReference>
<dbReference type="SUPFAM" id="SSF74784">
    <property type="entry name" value="Translin"/>
    <property type="match status" value="1"/>
</dbReference>
<evidence type="ECO:0000256" key="2">
    <source>
        <dbReference type="PIRSR" id="PIRSR602848-2"/>
    </source>
</evidence>
<evidence type="ECO:0000256" key="1">
    <source>
        <dbReference type="PIRSR" id="PIRSR602848-1"/>
    </source>
</evidence>
<keyword evidence="1" id="KW-0460">Magnesium</keyword>
<evidence type="ECO:0000313" key="4">
    <source>
        <dbReference type="Proteomes" id="UP000740329"/>
    </source>
</evidence>
<dbReference type="AlphaFoldDB" id="A0A8J7URQ4"/>
<dbReference type="InterPro" id="IPR036081">
    <property type="entry name" value="Translin_sf"/>
</dbReference>
<keyword evidence="1" id="KW-0479">Metal-binding</keyword>
<name>A0A8J7URQ4_METVO</name>
<organism evidence="3 4">
    <name type="scientific">Methanococcus voltae</name>
    <dbReference type="NCBI Taxonomy" id="2188"/>
    <lineage>
        <taxon>Archaea</taxon>
        <taxon>Methanobacteriati</taxon>
        <taxon>Methanobacteriota</taxon>
        <taxon>Methanomada group</taxon>
        <taxon>Methanococci</taxon>
        <taxon>Methanococcales</taxon>
        <taxon>Methanococcaceae</taxon>
        <taxon>Methanococcus</taxon>
    </lineage>
</organism>
<protein>
    <submittedName>
        <fullName evidence="3">Translin</fullName>
    </submittedName>
</protein>
<accession>A0A8J7URQ4</accession>
<reference evidence="3" key="1">
    <citation type="submission" date="2021-03" db="EMBL/GenBank/DDBJ databases">
        <title>Genomic Encyclopedia of Type Strains, Phase IV (KMG-V): Genome sequencing to study the core and pangenomes of soil and plant-associated prokaryotes.</title>
        <authorList>
            <person name="Whitman W."/>
        </authorList>
    </citation>
    <scope>NUCLEOTIDE SEQUENCE</scope>
    <source>
        <strain evidence="3">C4</strain>
    </source>
</reference>
<dbReference type="InterPro" id="IPR002848">
    <property type="entry name" value="Translin_fam"/>
</dbReference>
<dbReference type="EMBL" id="JAGGMV010000001">
    <property type="protein sequence ID" value="MBP2200862.1"/>
    <property type="molecule type" value="Genomic_DNA"/>
</dbReference>
<feature type="cross-link" description="Glycyl lysine isopeptide (Lys-Gly) (interchain with G-Cter in SUMO2)" evidence="2">
    <location>
        <position position="212"/>
    </location>
</feature>
<comment type="caution">
    <text evidence="3">The sequence shown here is derived from an EMBL/GenBank/DDBJ whole genome shotgun (WGS) entry which is preliminary data.</text>
</comment>
<evidence type="ECO:0000313" key="3">
    <source>
        <dbReference type="EMBL" id="MBP2200862.1"/>
    </source>
</evidence>
<dbReference type="Proteomes" id="UP000740329">
    <property type="component" value="Unassembled WGS sequence"/>
</dbReference>
<dbReference type="CDD" id="cd14820">
    <property type="entry name" value="TRAX"/>
    <property type="match status" value="1"/>
</dbReference>
<gene>
    <name evidence="3" type="ORF">J3E07_000260</name>
</gene>
<proteinExistence type="predicted"/>
<dbReference type="GO" id="GO:0043565">
    <property type="term" value="F:sequence-specific DNA binding"/>
    <property type="evidence" value="ECO:0007669"/>
    <property type="project" value="InterPro"/>
</dbReference>
<dbReference type="PANTHER" id="PTHR10741">
    <property type="entry name" value="TRANSLIN AND TRANSLIN ASSOCIATED PROTEIN X"/>
    <property type="match status" value="1"/>
</dbReference>
<dbReference type="RefSeq" id="WP_209590231.1">
    <property type="nucleotide sequence ID" value="NZ_JAGGMV010000001.1"/>
</dbReference>